<dbReference type="InterPro" id="IPR027417">
    <property type="entry name" value="P-loop_NTPase"/>
</dbReference>
<protein>
    <recommendedName>
        <fullName evidence="1">Endonuclease GajA/Old nuclease/RecF-like AAA domain-containing protein</fullName>
    </recommendedName>
</protein>
<evidence type="ECO:0000259" key="1">
    <source>
        <dbReference type="Pfam" id="PF13175"/>
    </source>
</evidence>
<comment type="caution">
    <text evidence="2">The sequence shown here is derived from an EMBL/GenBank/DDBJ whole genome shotgun (WGS) entry which is preliminary data.</text>
</comment>
<accession>A0A0F9ME47</accession>
<dbReference type="AlphaFoldDB" id="A0A0F9ME47"/>
<name>A0A0F9ME47_9ZZZZ</name>
<feature type="domain" description="Endonuclease GajA/Old nuclease/RecF-like AAA" evidence="1">
    <location>
        <begin position="11"/>
        <end position="87"/>
    </location>
</feature>
<dbReference type="Gene3D" id="3.40.50.300">
    <property type="entry name" value="P-loop containing nucleotide triphosphate hydrolases"/>
    <property type="match status" value="1"/>
</dbReference>
<dbReference type="EMBL" id="LAZR01005727">
    <property type="protein sequence ID" value="KKM97606.1"/>
    <property type="molecule type" value="Genomic_DNA"/>
</dbReference>
<dbReference type="Pfam" id="PF13175">
    <property type="entry name" value="AAA_15"/>
    <property type="match status" value="1"/>
</dbReference>
<organism evidence="2">
    <name type="scientific">marine sediment metagenome</name>
    <dbReference type="NCBI Taxonomy" id="412755"/>
    <lineage>
        <taxon>unclassified sequences</taxon>
        <taxon>metagenomes</taxon>
        <taxon>ecological metagenomes</taxon>
    </lineage>
</organism>
<dbReference type="PANTHER" id="PTHR43581:SF3">
    <property type="entry name" value="AAA+ ATPASE DOMAIN-CONTAINING PROTEIN"/>
    <property type="match status" value="1"/>
</dbReference>
<proteinExistence type="predicted"/>
<dbReference type="InterPro" id="IPR051396">
    <property type="entry name" value="Bact_Antivir_Def_Nuclease"/>
</dbReference>
<gene>
    <name evidence="2" type="ORF">LCGC14_1166340</name>
</gene>
<sequence length="327" mass="37633">MEFDGIRQHSETPLDLSMKSKGIRWYVSFIITFDVQTKGELKNSILLFDEPSEALHPQAQMEFTDTTVCGRLIKSNQVIYATHSPFLLGEDMRVKIVCVERSNDGVAEIVKSTEVQRKNTLLPLRALFGFDSLSRILDEDNILIVEGWNDKKFIELFNYICSKNSEIFLNPSIYIIQLRGTGKIGKFISIFSGKTNKIVALLDSDRAGDQAKKIIENAFEEIKIIQTSEIVKRLTSEIEDLIPRSIYLKKFKEVYSDLSIVIPDIKNKKPVCEEIEIYFKKNNFNKQFDKQLVNKALFEELYHSNDPILKKNAESLINTINERFSKS</sequence>
<dbReference type="PANTHER" id="PTHR43581">
    <property type="entry name" value="ATP/GTP PHOSPHATASE"/>
    <property type="match status" value="1"/>
</dbReference>
<dbReference type="Gene3D" id="3.40.1360.10">
    <property type="match status" value="1"/>
</dbReference>
<dbReference type="SUPFAM" id="SSF52540">
    <property type="entry name" value="P-loop containing nucleoside triphosphate hydrolases"/>
    <property type="match status" value="1"/>
</dbReference>
<evidence type="ECO:0000313" key="2">
    <source>
        <dbReference type="EMBL" id="KKM97606.1"/>
    </source>
</evidence>
<dbReference type="InterPro" id="IPR041685">
    <property type="entry name" value="AAA_GajA/Old/RecF-like"/>
</dbReference>
<dbReference type="CDD" id="cd00188">
    <property type="entry name" value="TOPRIM"/>
    <property type="match status" value="1"/>
</dbReference>
<reference evidence="2" key="1">
    <citation type="journal article" date="2015" name="Nature">
        <title>Complex archaea that bridge the gap between prokaryotes and eukaryotes.</title>
        <authorList>
            <person name="Spang A."/>
            <person name="Saw J.H."/>
            <person name="Jorgensen S.L."/>
            <person name="Zaremba-Niedzwiedzka K."/>
            <person name="Martijn J."/>
            <person name="Lind A.E."/>
            <person name="van Eijk R."/>
            <person name="Schleper C."/>
            <person name="Guy L."/>
            <person name="Ettema T.J."/>
        </authorList>
    </citation>
    <scope>NUCLEOTIDE SEQUENCE</scope>
</reference>